<dbReference type="Pfam" id="PF08241">
    <property type="entry name" value="Methyltransf_11"/>
    <property type="match status" value="1"/>
</dbReference>
<keyword evidence="2" id="KW-0808">Transferase</keyword>
<accession>A0A1G9MZ32</accession>
<evidence type="ECO:0000313" key="2">
    <source>
        <dbReference type="EMBL" id="SDL79576.1"/>
    </source>
</evidence>
<dbReference type="Gene3D" id="3.40.50.150">
    <property type="entry name" value="Vaccinia Virus protein VP39"/>
    <property type="match status" value="1"/>
</dbReference>
<sequence>MSTFPSEALDWLAVWGGVRGLTVGDDASLPRRLAGRGHQIFALTPDEALVARLNGYGNITPLHARAEAIPLDPFQFEVVFTHQAFHKLDRAQALPQIARVLRPGGCLSASYLIRDDSVPWVRRLAALLRRYDPVAMKGDYGHQSLESLRESHYFPEIEERAFRIWQPVTRDDMANMVRHQPLARHLDGDQLDRLVEQVLELYDAAARPGENLKLPFQLLCWRAWVDHAELTNPVQLPDNGLAIKV</sequence>
<name>A0A1G9MZ32_9ACTN</name>
<dbReference type="GO" id="GO:0008757">
    <property type="term" value="F:S-adenosylmethionine-dependent methyltransferase activity"/>
    <property type="evidence" value="ECO:0007669"/>
    <property type="project" value="InterPro"/>
</dbReference>
<gene>
    <name evidence="2" type="ORF">SAMN04488242_2845</name>
</gene>
<dbReference type="RefSeq" id="WP_093253556.1">
    <property type="nucleotide sequence ID" value="NZ_FNGP01000006.1"/>
</dbReference>
<protein>
    <submittedName>
        <fullName evidence="2">Methyltransferase domain-containing protein</fullName>
    </submittedName>
</protein>
<keyword evidence="3" id="KW-1185">Reference proteome</keyword>
<organism evidence="2 3">
    <name type="scientific">Tessaracoccus oleiagri</name>
    <dbReference type="NCBI Taxonomy" id="686624"/>
    <lineage>
        <taxon>Bacteria</taxon>
        <taxon>Bacillati</taxon>
        <taxon>Actinomycetota</taxon>
        <taxon>Actinomycetes</taxon>
        <taxon>Propionibacteriales</taxon>
        <taxon>Propionibacteriaceae</taxon>
        <taxon>Tessaracoccus</taxon>
    </lineage>
</organism>
<keyword evidence="2" id="KW-0489">Methyltransferase</keyword>
<evidence type="ECO:0000313" key="3">
    <source>
        <dbReference type="Proteomes" id="UP000199475"/>
    </source>
</evidence>
<dbReference type="InterPro" id="IPR029063">
    <property type="entry name" value="SAM-dependent_MTases_sf"/>
</dbReference>
<proteinExistence type="predicted"/>
<dbReference type="Proteomes" id="UP000199475">
    <property type="component" value="Unassembled WGS sequence"/>
</dbReference>
<dbReference type="AlphaFoldDB" id="A0A1G9MZ32"/>
<evidence type="ECO:0000259" key="1">
    <source>
        <dbReference type="Pfam" id="PF08241"/>
    </source>
</evidence>
<dbReference type="SUPFAM" id="SSF53335">
    <property type="entry name" value="S-adenosyl-L-methionine-dependent methyltransferases"/>
    <property type="match status" value="1"/>
</dbReference>
<dbReference type="GO" id="GO:0032259">
    <property type="term" value="P:methylation"/>
    <property type="evidence" value="ECO:0007669"/>
    <property type="project" value="UniProtKB-KW"/>
</dbReference>
<dbReference type="OrthoDB" id="9797252at2"/>
<feature type="domain" description="Methyltransferase type 11" evidence="1">
    <location>
        <begin position="31"/>
        <end position="107"/>
    </location>
</feature>
<dbReference type="InterPro" id="IPR013216">
    <property type="entry name" value="Methyltransf_11"/>
</dbReference>
<dbReference type="EMBL" id="FNGP01000006">
    <property type="protein sequence ID" value="SDL79576.1"/>
    <property type="molecule type" value="Genomic_DNA"/>
</dbReference>
<reference evidence="2 3" key="1">
    <citation type="submission" date="2016-10" db="EMBL/GenBank/DDBJ databases">
        <authorList>
            <person name="de Groot N.N."/>
        </authorList>
    </citation>
    <scope>NUCLEOTIDE SEQUENCE [LARGE SCALE GENOMIC DNA]</scope>
    <source>
        <strain evidence="2 3">CGMCC 1.9159</strain>
    </source>
</reference>
<dbReference type="STRING" id="686624.SAMN04488242_2845"/>
<dbReference type="CDD" id="cd02440">
    <property type="entry name" value="AdoMet_MTases"/>
    <property type="match status" value="1"/>
</dbReference>